<feature type="non-terminal residue" evidence="11">
    <location>
        <position position="150"/>
    </location>
</feature>
<dbReference type="GO" id="GO:0005886">
    <property type="term" value="C:plasma membrane"/>
    <property type="evidence" value="ECO:0007669"/>
    <property type="project" value="UniProtKB-SubCell"/>
</dbReference>
<organism evidence="11">
    <name type="scientific">mine drainage metagenome</name>
    <dbReference type="NCBI Taxonomy" id="410659"/>
    <lineage>
        <taxon>unclassified sequences</taxon>
        <taxon>metagenomes</taxon>
        <taxon>ecological metagenomes</taxon>
    </lineage>
</organism>
<keyword evidence="8" id="KW-0143">Chaperone</keyword>
<feature type="transmembrane region" description="Helical" evidence="9">
    <location>
        <begin position="56"/>
        <end position="79"/>
    </location>
</feature>
<feature type="transmembrane region" description="Helical" evidence="9">
    <location>
        <begin position="25"/>
        <end position="44"/>
    </location>
</feature>
<evidence type="ECO:0000259" key="10">
    <source>
        <dbReference type="Pfam" id="PF02096"/>
    </source>
</evidence>
<accession>T0ZTK5</accession>
<dbReference type="InterPro" id="IPR028055">
    <property type="entry name" value="YidC/Oxa/ALB_C"/>
</dbReference>
<keyword evidence="4 9" id="KW-0812">Transmembrane</keyword>
<comment type="caution">
    <text evidence="11">The sequence shown here is derived from an EMBL/GenBank/DDBJ whole genome shotgun (WGS) entry which is preliminary data.</text>
</comment>
<evidence type="ECO:0000256" key="8">
    <source>
        <dbReference type="ARBA" id="ARBA00023186"/>
    </source>
</evidence>
<keyword evidence="6 9" id="KW-1133">Transmembrane helix</keyword>
<keyword evidence="2" id="KW-0813">Transport</keyword>
<evidence type="ECO:0000256" key="5">
    <source>
        <dbReference type="ARBA" id="ARBA00022927"/>
    </source>
</evidence>
<comment type="subcellular location">
    <subcellularLocation>
        <location evidence="1">Cell membrane</location>
        <topology evidence="1">Multi-pass membrane protein</topology>
    </subcellularLocation>
</comment>
<evidence type="ECO:0000256" key="1">
    <source>
        <dbReference type="ARBA" id="ARBA00004651"/>
    </source>
</evidence>
<feature type="domain" description="Membrane insertase YidC/Oxa/ALB C-terminal" evidence="10">
    <location>
        <begin position="60"/>
        <end position="150"/>
    </location>
</feature>
<dbReference type="InterPro" id="IPR047196">
    <property type="entry name" value="YidC_ALB_C"/>
</dbReference>
<evidence type="ECO:0000256" key="6">
    <source>
        <dbReference type="ARBA" id="ARBA00022989"/>
    </source>
</evidence>
<proteinExistence type="predicted"/>
<gene>
    <name evidence="11" type="ORF">B1B_10969</name>
</gene>
<evidence type="ECO:0000256" key="7">
    <source>
        <dbReference type="ARBA" id="ARBA00023136"/>
    </source>
</evidence>
<sequence>MQGEVGADILGFVNPMAPPPTSPPGAAIIFYVLLTPIGVALQFFDHLFASFGPTATIGAFGVAIIALTIMIRGLLFPLFRWQISTQWRIQADQRRVGPELKALQQQYKGDRQRLNEETIALYKRHGVNPLGQLSGCLPLLIQMPFIYALY</sequence>
<evidence type="ECO:0000256" key="4">
    <source>
        <dbReference type="ARBA" id="ARBA00022692"/>
    </source>
</evidence>
<dbReference type="PANTHER" id="PTHR12428">
    <property type="entry name" value="OXA1"/>
    <property type="match status" value="1"/>
</dbReference>
<evidence type="ECO:0000256" key="9">
    <source>
        <dbReference type="SAM" id="Phobius"/>
    </source>
</evidence>
<dbReference type="Pfam" id="PF02096">
    <property type="entry name" value="60KD_IMP"/>
    <property type="match status" value="1"/>
</dbReference>
<dbReference type="PANTHER" id="PTHR12428:SF65">
    <property type="entry name" value="CYTOCHROME C OXIDASE ASSEMBLY PROTEIN COX18, MITOCHONDRIAL"/>
    <property type="match status" value="1"/>
</dbReference>
<reference evidence="11" key="1">
    <citation type="submission" date="2013-08" db="EMBL/GenBank/DDBJ databases">
        <authorList>
            <person name="Mendez C."/>
            <person name="Richter M."/>
            <person name="Ferrer M."/>
            <person name="Sanchez J."/>
        </authorList>
    </citation>
    <scope>NUCLEOTIDE SEQUENCE</scope>
</reference>
<name>T0ZTK5_9ZZZZ</name>
<dbReference type="GO" id="GO:0032977">
    <property type="term" value="F:membrane insertase activity"/>
    <property type="evidence" value="ECO:0007669"/>
    <property type="project" value="InterPro"/>
</dbReference>
<dbReference type="GO" id="GO:0015031">
    <property type="term" value="P:protein transport"/>
    <property type="evidence" value="ECO:0007669"/>
    <property type="project" value="UniProtKB-KW"/>
</dbReference>
<evidence type="ECO:0000313" key="11">
    <source>
        <dbReference type="EMBL" id="EQD51571.1"/>
    </source>
</evidence>
<dbReference type="AlphaFoldDB" id="T0ZTK5"/>
<reference evidence="11" key="2">
    <citation type="journal article" date="2014" name="ISME J.">
        <title>Microbial stratification in low pH oxic and suboxic macroscopic growths along an acid mine drainage.</title>
        <authorList>
            <person name="Mendez-Garcia C."/>
            <person name="Mesa V."/>
            <person name="Sprenger R.R."/>
            <person name="Richter M."/>
            <person name="Diez M.S."/>
            <person name="Solano J."/>
            <person name="Bargiela R."/>
            <person name="Golyshina O.V."/>
            <person name="Manteca A."/>
            <person name="Ramos J.L."/>
            <person name="Gallego J.R."/>
            <person name="Llorente I."/>
            <person name="Martins Dos Santos V.A."/>
            <person name="Jensen O.N."/>
            <person name="Pelaez A.I."/>
            <person name="Sanchez J."/>
            <person name="Ferrer M."/>
        </authorList>
    </citation>
    <scope>NUCLEOTIDE SEQUENCE</scope>
</reference>
<dbReference type="GO" id="GO:0051205">
    <property type="term" value="P:protein insertion into membrane"/>
    <property type="evidence" value="ECO:0007669"/>
    <property type="project" value="TreeGrafter"/>
</dbReference>
<evidence type="ECO:0000256" key="3">
    <source>
        <dbReference type="ARBA" id="ARBA00022475"/>
    </source>
</evidence>
<keyword evidence="5" id="KW-0653">Protein transport</keyword>
<keyword evidence="3" id="KW-1003">Cell membrane</keyword>
<protein>
    <submittedName>
        <fullName evidence="11">60 kDa inner membrane insertion protein</fullName>
    </submittedName>
</protein>
<dbReference type="CDD" id="cd20070">
    <property type="entry name" value="5TM_YidC_Alb3"/>
    <property type="match status" value="1"/>
</dbReference>
<dbReference type="InterPro" id="IPR001708">
    <property type="entry name" value="YidC/ALB3/OXA1/COX18"/>
</dbReference>
<dbReference type="EMBL" id="AUZY01007087">
    <property type="protein sequence ID" value="EQD51571.1"/>
    <property type="molecule type" value="Genomic_DNA"/>
</dbReference>
<evidence type="ECO:0000256" key="2">
    <source>
        <dbReference type="ARBA" id="ARBA00022448"/>
    </source>
</evidence>
<dbReference type="NCBIfam" id="TIGR03592">
    <property type="entry name" value="yidC_oxa1_cterm"/>
    <property type="match status" value="1"/>
</dbReference>
<keyword evidence="7 9" id="KW-0472">Membrane</keyword>